<dbReference type="NCBIfam" id="TIGR00034">
    <property type="entry name" value="aroFGH"/>
    <property type="match status" value="1"/>
</dbReference>
<keyword evidence="11" id="KW-1185">Reference proteome</keyword>
<dbReference type="OrthoDB" id="4699125at2759"/>
<evidence type="ECO:0000313" key="10">
    <source>
        <dbReference type="EMBL" id="RKP23986.1"/>
    </source>
</evidence>
<organism evidence="10 11">
    <name type="scientific">Syncephalis pseudoplumigaleata</name>
    <dbReference type="NCBI Taxonomy" id="1712513"/>
    <lineage>
        <taxon>Eukaryota</taxon>
        <taxon>Fungi</taxon>
        <taxon>Fungi incertae sedis</taxon>
        <taxon>Zoopagomycota</taxon>
        <taxon>Zoopagomycotina</taxon>
        <taxon>Zoopagomycetes</taxon>
        <taxon>Zoopagales</taxon>
        <taxon>Piptocephalidaceae</taxon>
        <taxon>Syncephalis</taxon>
    </lineage>
</organism>
<evidence type="ECO:0000313" key="11">
    <source>
        <dbReference type="Proteomes" id="UP000278143"/>
    </source>
</evidence>
<keyword evidence="5 8" id="KW-0808">Transferase</keyword>
<dbReference type="InterPro" id="IPR006219">
    <property type="entry name" value="DAHP_synth_1"/>
</dbReference>
<dbReference type="EC" id="2.5.1.54" evidence="8"/>
<dbReference type="GO" id="GO:0005737">
    <property type="term" value="C:cytoplasm"/>
    <property type="evidence" value="ECO:0007669"/>
    <property type="project" value="TreeGrafter"/>
</dbReference>
<feature type="domain" description="DAHP synthetase I/KDSA" evidence="9">
    <location>
        <begin position="57"/>
        <end position="347"/>
    </location>
</feature>
<evidence type="ECO:0000259" key="9">
    <source>
        <dbReference type="Pfam" id="PF00793"/>
    </source>
</evidence>
<gene>
    <name evidence="10" type="ORF">SYNPS1DRAFT_17826</name>
</gene>
<evidence type="ECO:0000256" key="2">
    <source>
        <dbReference type="ARBA" id="ARBA00004688"/>
    </source>
</evidence>
<evidence type="ECO:0000256" key="8">
    <source>
        <dbReference type="PIRNR" id="PIRNR001361"/>
    </source>
</evidence>
<dbReference type="EMBL" id="KZ990526">
    <property type="protein sequence ID" value="RKP23986.1"/>
    <property type="molecule type" value="Genomic_DNA"/>
</dbReference>
<dbReference type="NCBIfam" id="NF009395">
    <property type="entry name" value="PRK12755.1"/>
    <property type="match status" value="1"/>
</dbReference>
<evidence type="ECO:0000256" key="7">
    <source>
        <dbReference type="ARBA" id="ARBA00047508"/>
    </source>
</evidence>
<dbReference type="SUPFAM" id="SSF51569">
    <property type="entry name" value="Aldolase"/>
    <property type="match status" value="1"/>
</dbReference>
<comment type="catalytic activity">
    <reaction evidence="7 8">
        <text>D-erythrose 4-phosphate + phosphoenolpyruvate + H2O = 7-phospho-2-dehydro-3-deoxy-D-arabino-heptonate + phosphate</text>
        <dbReference type="Rhea" id="RHEA:14717"/>
        <dbReference type="ChEBI" id="CHEBI:15377"/>
        <dbReference type="ChEBI" id="CHEBI:16897"/>
        <dbReference type="ChEBI" id="CHEBI:43474"/>
        <dbReference type="ChEBI" id="CHEBI:58394"/>
        <dbReference type="ChEBI" id="CHEBI:58702"/>
        <dbReference type="EC" id="2.5.1.54"/>
    </reaction>
</comment>
<dbReference type="InterPro" id="IPR006218">
    <property type="entry name" value="DAHP1/KDSA"/>
</dbReference>
<dbReference type="PANTHER" id="PTHR21225:SF12">
    <property type="entry name" value="PHOSPHO-2-DEHYDRO-3-DEOXYHEPTONATE ALDOLASE, TYROSINE-INHIBITED"/>
    <property type="match status" value="1"/>
</dbReference>
<comment type="function">
    <text evidence="1">Stereospecific condensation of phosphoenolpyruvate (PEP) and D-erythrose-4-phosphate (E4P) giving rise to 3-deoxy-D-arabino-heptulosonate-7-phosphate (DAHP).</text>
</comment>
<dbReference type="GO" id="GO:0009073">
    <property type="term" value="P:aromatic amino acid family biosynthetic process"/>
    <property type="evidence" value="ECO:0007669"/>
    <property type="project" value="UniProtKB-KW"/>
</dbReference>
<dbReference type="AlphaFoldDB" id="A0A4P9YVD2"/>
<evidence type="ECO:0000256" key="6">
    <source>
        <dbReference type="ARBA" id="ARBA00023141"/>
    </source>
</evidence>
<keyword evidence="4 8" id="KW-0028">Amino-acid biosynthesis</keyword>
<dbReference type="PANTHER" id="PTHR21225">
    <property type="entry name" value="PHOSPHO-2-DEHYDRO-3-DEOXYHEPTONATE ALDOLASE DAHP SYNTHETASE"/>
    <property type="match status" value="1"/>
</dbReference>
<dbReference type="Pfam" id="PF00793">
    <property type="entry name" value="DAHP_synth_1"/>
    <property type="match status" value="1"/>
</dbReference>
<name>A0A4P9YVD2_9FUNG</name>
<proteinExistence type="inferred from homology"/>
<dbReference type="GO" id="GO:0003849">
    <property type="term" value="F:3-deoxy-7-phosphoheptulonate synthase activity"/>
    <property type="evidence" value="ECO:0007669"/>
    <property type="project" value="UniProtKB-EC"/>
</dbReference>
<keyword evidence="6 8" id="KW-0057">Aromatic amino acid biosynthesis</keyword>
<evidence type="ECO:0000256" key="5">
    <source>
        <dbReference type="ARBA" id="ARBA00022679"/>
    </source>
</evidence>
<reference evidence="11" key="1">
    <citation type="journal article" date="2018" name="Nat. Microbiol.">
        <title>Leveraging single-cell genomics to expand the fungal tree of life.</title>
        <authorList>
            <person name="Ahrendt S.R."/>
            <person name="Quandt C.A."/>
            <person name="Ciobanu D."/>
            <person name="Clum A."/>
            <person name="Salamov A."/>
            <person name="Andreopoulos B."/>
            <person name="Cheng J.F."/>
            <person name="Woyke T."/>
            <person name="Pelin A."/>
            <person name="Henrissat B."/>
            <person name="Reynolds N.K."/>
            <person name="Benny G.L."/>
            <person name="Smith M.E."/>
            <person name="James T.Y."/>
            <person name="Grigoriev I.V."/>
        </authorList>
    </citation>
    <scope>NUCLEOTIDE SEQUENCE [LARGE SCALE GENOMIC DNA]</scope>
    <source>
        <strain evidence="11">Benny S71-1</strain>
    </source>
</reference>
<comment type="similarity">
    <text evidence="3 8">Belongs to the class-I DAHP synthase family.</text>
</comment>
<evidence type="ECO:0000256" key="3">
    <source>
        <dbReference type="ARBA" id="ARBA00007985"/>
    </source>
</evidence>
<protein>
    <recommendedName>
        <fullName evidence="8">Phospho-2-dehydro-3-deoxyheptonate aldolase</fullName>
        <ecNumber evidence="8">2.5.1.54</ecNumber>
    </recommendedName>
</protein>
<evidence type="ECO:0000256" key="1">
    <source>
        <dbReference type="ARBA" id="ARBA00003726"/>
    </source>
</evidence>
<dbReference type="InterPro" id="IPR013785">
    <property type="entry name" value="Aldolase_TIM"/>
</dbReference>
<dbReference type="Proteomes" id="UP000278143">
    <property type="component" value="Unassembled WGS sequence"/>
</dbReference>
<dbReference type="PIRSF" id="PIRSF001361">
    <property type="entry name" value="DAHP_synthase"/>
    <property type="match status" value="1"/>
</dbReference>
<dbReference type="GO" id="GO:0008652">
    <property type="term" value="P:amino acid biosynthetic process"/>
    <property type="evidence" value="ECO:0007669"/>
    <property type="project" value="UniProtKB-KW"/>
</dbReference>
<evidence type="ECO:0000256" key="4">
    <source>
        <dbReference type="ARBA" id="ARBA00022605"/>
    </source>
</evidence>
<comment type="pathway">
    <text evidence="2">Metabolic intermediate biosynthesis; chorismate biosynthesis; chorismate from D-erythrose 4-phosphate and phosphoenolpyruvate: step 1/7.</text>
</comment>
<dbReference type="FunFam" id="3.20.20.70:FF:000005">
    <property type="entry name" value="Phospho-2-dehydro-3-deoxyheptonate aldolase"/>
    <property type="match status" value="1"/>
</dbReference>
<sequence length="368" mass="39984">MSVESKNTDGVEYFDDLRIDGYDPLIPPQILQQDHPLVSYEESKVTIARARRDCCAVVNREDDRLLVIVGPCSIHDPKAALIYGNKLKELADKHKQDLVIVMRAYFEKPRTTVGWKGLINDPDIDGRQINHGLRVARQLLCDLTHAGIPVGCELLDTISPQFIGDLISWGAIGARTTESQLHRELASGVSFPVGFKNGTDGNSRIAIDAIRASSHPHHFLGVTKQGLAAITNTKGNDYCHIILRGGSGGPNYEKPYVDQVRAELEKAKLRQSIMVDCSHGNSRKVFSNQVLVAADLAQQVAAGDASITGVMIESNLVEGRQDVPEEGPAGLTFGQSITDACISFDTTIGVIDQLAAAVRARRAALQSQ</sequence>
<accession>A0A4P9YVD2</accession>
<dbReference type="Gene3D" id="3.20.20.70">
    <property type="entry name" value="Aldolase class I"/>
    <property type="match status" value="1"/>
</dbReference>